<feature type="compositionally biased region" description="Polar residues" evidence="1">
    <location>
        <begin position="1"/>
        <end position="10"/>
    </location>
</feature>
<sequence>IDNTAGTNDDTAGMNDDTADSTIKTTTVVEESFNKKWASPSNHLYRTGVVATTEGISISDTVSMETITNQTVNKSSYSNKDNSGRISRPDILLNKQ</sequence>
<dbReference type="EMBL" id="HACG01051852">
    <property type="protein sequence ID" value="CEK98723.1"/>
    <property type="molecule type" value="Transcribed_RNA"/>
</dbReference>
<feature type="non-terminal residue" evidence="2">
    <location>
        <position position="96"/>
    </location>
</feature>
<evidence type="ECO:0000313" key="2">
    <source>
        <dbReference type="EMBL" id="CEK98723.1"/>
    </source>
</evidence>
<feature type="region of interest" description="Disordered" evidence="1">
    <location>
        <begin position="1"/>
        <end position="23"/>
    </location>
</feature>
<feature type="region of interest" description="Disordered" evidence="1">
    <location>
        <begin position="73"/>
        <end position="96"/>
    </location>
</feature>
<accession>A0A0B7C0H2</accession>
<evidence type="ECO:0000256" key="1">
    <source>
        <dbReference type="SAM" id="MobiDB-lite"/>
    </source>
</evidence>
<reference evidence="2" key="1">
    <citation type="submission" date="2014-12" db="EMBL/GenBank/DDBJ databases">
        <title>Insight into the proteome of Arion vulgaris.</title>
        <authorList>
            <person name="Aradska J."/>
            <person name="Bulat T."/>
            <person name="Smidak R."/>
            <person name="Sarate P."/>
            <person name="Gangsoo J."/>
            <person name="Sialana F."/>
            <person name="Bilban M."/>
            <person name="Lubec G."/>
        </authorList>
    </citation>
    <scope>NUCLEOTIDE SEQUENCE</scope>
    <source>
        <tissue evidence="2">Skin</tissue>
    </source>
</reference>
<feature type="compositionally biased region" description="Polar residues" evidence="1">
    <location>
        <begin position="73"/>
        <end position="85"/>
    </location>
</feature>
<proteinExistence type="predicted"/>
<gene>
    <name evidence="2" type="primary">ORF219434</name>
</gene>
<feature type="non-terminal residue" evidence="2">
    <location>
        <position position="1"/>
    </location>
</feature>
<dbReference type="AlphaFoldDB" id="A0A0B7C0H2"/>
<protein>
    <submittedName>
        <fullName evidence="2">Uncharacterized protein</fullName>
    </submittedName>
</protein>
<organism evidence="2">
    <name type="scientific">Arion vulgaris</name>
    <dbReference type="NCBI Taxonomy" id="1028688"/>
    <lineage>
        <taxon>Eukaryota</taxon>
        <taxon>Metazoa</taxon>
        <taxon>Spiralia</taxon>
        <taxon>Lophotrochozoa</taxon>
        <taxon>Mollusca</taxon>
        <taxon>Gastropoda</taxon>
        <taxon>Heterobranchia</taxon>
        <taxon>Euthyneura</taxon>
        <taxon>Panpulmonata</taxon>
        <taxon>Eupulmonata</taxon>
        <taxon>Stylommatophora</taxon>
        <taxon>Helicina</taxon>
        <taxon>Arionoidea</taxon>
        <taxon>Arionidae</taxon>
        <taxon>Arion</taxon>
    </lineage>
</organism>
<name>A0A0B7C0H2_9EUPU</name>